<evidence type="ECO:0000313" key="8">
    <source>
        <dbReference type="EMBL" id="ESP90028.1"/>
    </source>
</evidence>
<keyword evidence="2" id="KW-1003">Cell membrane</keyword>
<feature type="transmembrane region" description="Helical" evidence="6">
    <location>
        <begin position="86"/>
        <end position="106"/>
    </location>
</feature>
<evidence type="ECO:0000256" key="1">
    <source>
        <dbReference type="ARBA" id="ARBA00004651"/>
    </source>
</evidence>
<keyword evidence="8" id="KW-0012">Acyltransferase</keyword>
<dbReference type="AlphaFoldDB" id="V4HJT8"/>
<dbReference type="PANTHER" id="PTHR40074">
    <property type="entry name" value="O-ACETYLTRANSFERASE WECH"/>
    <property type="match status" value="1"/>
</dbReference>
<dbReference type="Proteomes" id="UP000017840">
    <property type="component" value="Unassembled WGS sequence"/>
</dbReference>
<feature type="domain" description="Acyltransferase 3" evidence="7">
    <location>
        <begin position="9"/>
        <end position="348"/>
    </location>
</feature>
<feature type="transmembrane region" description="Helical" evidence="6">
    <location>
        <begin position="228"/>
        <end position="251"/>
    </location>
</feature>
<dbReference type="Pfam" id="PF01757">
    <property type="entry name" value="Acyl_transf_3"/>
    <property type="match status" value="1"/>
</dbReference>
<sequence>MLSIVGERIYSIDALRAVAIAFVIVAHAKPFAGMGARGNLLYFVLDTIGQFDVQFFFVTSGYFLATKLSPSVSGRYVVGTIRKLGSLYLFGILFALAVHIPIRAVGGMLDGRSLAFGAVRAVSELARRSPLDFVYYGDAVAVHLWYLTALAFAICFVAGFVAIGGERYLFPTAAALHVVGVLTQNYETVFSVPVPTRDALFFGFFYVALGYTIRSVDWSPSADRSRAYLGAFGVLLAAQLAEQYFVAAVVHDVPFSAGFYTTEYTFVTPFLVAALFGWALATPEWGKGTPLPTLGTYAVGVYLLHYPLKNLLVESVELLQSATGVAILDSLLWNVSVVPLLYVLSLGLYLLAARLGVIDPDGSHLPRVSRMREKLFGSPSN</sequence>
<keyword evidence="3 6" id="KW-0812">Transmembrane</keyword>
<evidence type="ECO:0000256" key="5">
    <source>
        <dbReference type="ARBA" id="ARBA00023136"/>
    </source>
</evidence>
<dbReference type="eggNOG" id="arCOG03634">
    <property type="taxonomic scope" value="Archaea"/>
</dbReference>
<dbReference type="PATRIC" id="fig|1324957.4.peg.137"/>
<keyword evidence="9" id="KW-1185">Reference proteome</keyword>
<dbReference type="GO" id="GO:0005886">
    <property type="term" value="C:plasma membrane"/>
    <property type="evidence" value="ECO:0007669"/>
    <property type="project" value="UniProtKB-SubCell"/>
</dbReference>
<protein>
    <submittedName>
        <fullName evidence="8">Acyltransferase 3</fullName>
    </submittedName>
</protein>
<dbReference type="EMBL" id="ASGZ01000002">
    <property type="protein sequence ID" value="ESP90028.1"/>
    <property type="molecule type" value="Genomic_DNA"/>
</dbReference>
<evidence type="ECO:0000313" key="9">
    <source>
        <dbReference type="Proteomes" id="UP000017840"/>
    </source>
</evidence>
<evidence type="ECO:0000256" key="2">
    <source>
        <dbReference type="ARBA" id="ARBA00022475"/>
    </source>
</evidence>
<keyword evidence="4 6" id="KW-1133">Transmembrane helix</keyword>
<evidence type="ECO:0000259" key="7">
    <source>
        <dbReference type="Pfam" id="PF01757"/>
    </source>
</evidence>
<feature type="transmembrane region" description="Helical" evidence="6">
    <location>
        <begin position="257"/>
        <end position="279"/>
    </location>
</feature>
<keyword evidence="8" id="KW-0808">Transferase</keyword>
<dbReference type="GO" id="GO:0009246">
    <property type="term" value="P:enterobacterial common antigen biosynthetic process"/>
    <property type="evidence" value="ECO:0007669"/>
    <property type="project" value="TreeGrafter"/>
</dbReference>
<accession>V4HJT8</accession>
<dbReference type="STRING" id="1324957.K933_00657"/>
<feature type="transmembrane region" description="Helical" evidence="6">
    <location>
        <begin position="144"/>
        <end position="163"/>
    </location>
</feature>
<proteinExistence type="predicted"/>
<dbReference type="GO" id="GO:0016413">
    <property type="term" value="F:O-acetyltransferase activity"/>
    <property type="evidence" value="ECO:0007669"/>
    <property type="project" value="TreeGrafter"/>
</dbReference>
<organism evidence="8 9">
    <name type="scientific">Candidatus Halobonum tyrrellensis G22</name>
    <dbReference type="NCBI Taxonomy" id="1324957"/>
    <lineage>
        <taxon>Archaea</taxon>
        <taxon>Methanobacteriati</taxon>
        <taxon>Methanobacteriota</taxon>
        <taxon>Stenosarchaea group</taxon>
        <taxon>Halobacteria</taxon>
        <taxon>Halobacteriales</taxon>
        <taxon>Haloferacaceae</taxon>
        <taxon>Candidatus Halobonum</taxon>
    </lineage>
</organism>
<gene>
    <name evidence="8" type="ORF">K933_00657</name>
</gene>
<keyword evidence="5 6" id="KW-0472">Membrane</keyword>
<dbReference type="InterPro" id="IPR002656">
    <property type="entry name" value="Acyl_transf_3_dom"/>
</dbReference>
<evidence type="ECO:0000256" key="4">
    <source>
        <dbReference type="ARBA" id="ARBA00022989"/>
    </source>
</evidence>
<evidence type="ECO:0000256" key="6">
    <source>
        <dbReference type="SAM" id="Phobius"/>
    </source>
</evidence>
<evidence type="ECO:0000256" key="3">
    <source>
        <dbReference type="ARBA" id="ARBA00022692"/>
    </source>
</evidence>
<comment type="subcellular location">
    <subcellularLocation>
        <location evidence="1">Cell membrane</location>
        <topology evidence="1">Multi-pass membrane protein</topology>
    </subcellularLocation>
</comment>
<dbReference type="PANTHER" id="PTHR40074:SF2">
    <property type="entry name" value="O-ACETYLTRANSFERASE WECH"/>
    <property type="match status" value="1"/>
</dbReference>
<feature type="transmembrane region" description="Helical" evidence="6">
    <location>
        <begin position="331"/>
        <end position="352"/>
    </location>
</feature>
<reference evidence="8 9" key="1">
    <citation type="journal article" date="2013" name="Genome Announc.">
        <title>Draft Genome Sequence of 'Candidatus Halobonum tyrrellensis' Strain G22, Isolated from the Hypersaline Waters of Lake Tyrrell, Australia.</title>
        <authorList>
            <person name="Ugalde J.A."/>
            <person name="Narasingarao P."/>
            <person name="Kuo S."/>
            <person name="Podell S."/>
            <person name="Allen E.E."/>
        </authorList>
    </citation>
    <scope>NUCLEOTIDE SEQUENCE [LARGE SCALE GENOMIC DNA]</scope>
    <source>
        <strain evidence="8 9">G22</strain>
    </source>
</reference>
<name>V4HJT8_9EURY</name>
<comment type="caution">
    <text evidence="8">The sequence shown here is derived from an EMBL/GenBank/DDBJ whole genome shotgun (WGS) entry which is preliminary data.</text>
</comment>
<feature type="transmembrane region" description="Helical" evidence="6">
    <location>
        <begin position="9"/>
        <end position="28"/>
    </location>
</feature>